<keyword evidence="10" id="KW-1185">Reference proteome</keyword>
<dbReference type="PANTHER" id="PTHR48011">
    <property type="entry name" value="CCR4-NOT TRANSCRIPTIONAL COMPLEX SUBUNIT CAF120-RELATED"/>
    <property type="match status" value="1"/>
</dbReference>
<protein>
    <recommendedName>
        <fullName evidence="8">Protein kinase domain-containing protein</fullName>
    </recommendedName>
</protein>
<dbReference type="InterPro" id="IPR008271">
    <property type="entry name" value="Ser/Thr_kinase_AS"/>
</dbReference>
<comment type="caution">
    <text evidence="9">The sequence shown here is derived from an EMBL/GenBank/DDBJ whole genome shotgun (WGS) entry which is preliminary data.</text>
</comment>
<dbReference type="Proteomes" id="UP001396334">
    <property type="component" value="Unassembled WGS sequence"/>
</dbReference>
<evidence type="ECO:0000313" key="10">
    <source>
        <dbReference type="Proteomes" id="UP001396334"/>
    </source>
</evidence>
<keyword evidence="3" id="KW-0418">Kinase</keyword>
<keyword evidence="4 5" id="KW-0067">ATP-binding</keyword>
<dbReference type="InterPro" id="IPR017441">
    <property type="entry name" value="Protein_kinase_ATP_BS"/>
</dbReference>
<evidence type="ECO:0000256" key="1">
    <source>
        <dbReference type="ARBA" id="ARBA00022679"/>
    </source>
</evidence>
<feature type="region of interest" description="Disordered" evidence="7">
    <location>
        <begin position="348"/>
        <end position="369"/>
    </location>
</feature>
<comment type="similarity">
    <text evidence="6">Belongs to the protein kinase superfamily.</text>
</comment>
<proteinExistence type="inferred from homology"/>
<evidence type="ECO:0000256" key="6">
    <source>
        <dbReference type="RuleBase" id="RU000304"/>
    </source>
</evidence>
<keyword evidence="1" id="KW-0808">Transferase</keyword>
<dbReference type="SMART" id="SM00220">
    <property type="entry name" value="S_TKc"/>
    <property type="match status" value="1"/>
</dbReference>
<dbReference type="EMBL" id="JBBPBN010000015">
    <property type="protein sequence ID" value="KAK9022373.1"/>
    <property type="molecule type" value="Genomic_DNA"/>
</dbReference>
<keyword evidence="6" id="KW-0723">Serine/threonine-protein kinase</keyword>
<keyword evidence="2 5" id="KW-0547">Nucleotide-binding</keyword>
<dbReference type="PROSITE" id="PS00108">
    <property type="entry name" value="PROTEIN_KINASE_ST"/>
    <property type="match status" value="1"/>
</dbReference>
<evidence type="ECO:0000256" key="4">
    <source>
        <dbReference type="ARBA" id="ARBA00022840"/>
    </source>
</evidence>
<reference evidence="9 10" key="1">
    <citation type="journal article" date="2024" name="G3 (Bethesda)">
        <title>Genome assembly of Hibiscus sabdariffa L. provides insights into metabolisms of medicinal natural products.</title>
        <authorList>
            <person name="Kim T."/>
        </authorList>
    </citation>
    <scope>NUCLEOTIDE SEQUENCE [LARGE SCALE GENOMIC DNA]</scope>
    <source>
        <strain evidence="9">TK-2024</strain>
        <tissue evidence="9">Old leaves</tissue>
    </source>
</reference>
<organism evidence="9 10">
    <name type="scientific">Hibiscus sabdariffa</name>
    <name type="common">roselle</name>
    <dbReference type="NCBI Taxonomy" id="183260"/>
    <lineage>
        <taxon>Eukaryota</taxon>
        <taxon>Viridiplantae</taxon>
        <taxon>Streptophyta</taxon>
        <taxon>Embryophyta</taxon>
        <taxon>Tracheophyta</taxon>
        <taxon>Spermatophyta</taxon>
        <taxon>Magnoliopsida</taxon>
        <taxon>eudicotyledons</taxon>
        <taxon>Gunneridae</taxon>
        <taxon>Pentapetalae</taxon>
        <taxon>rosids</taxon>
        <taxon>malvids</taxon>
        <taxon>Malvales</taxon>
        <taxon>Malvaceae</taxon>
        <taxon>Malvoideae</taxon>
        <taxon>Hibiscus</taxon>
    </lineage>
</organism>
<evidence type="ECO:0000313" key="9">
    <source>
        <dbReference type="EMBL" id="KAK9022373.1"/>
    </source>
</evidence>
<dbReference type="Pfam" id="PF00069">
    <property type="entry name" value="Pkinase"/>
    <property type="match status" value="1"/>
</dbReference>
<sequence>MEKGRSTQKISWTRGKCLGKGSFGTVTLATNKSDGAMFAVKSVDLATCLPSQLESLENEIRILRSLSSPYVVQYLGDDVTTNESPTATYRNLHMEYLAGGTVADEAIVKSRLADVEERILRWHTRCLVSALNYVHSEGIVHCDVKGKNVLVGHDITSVKLADFGSAMVEIKNESSDDRCRSMISPRGSPLWMAPEVIRGEYQGPESDVWSLGCTVIEMVTGKPAWEDQGFNSLNRIAYSDELPELPTQLSELGKDFVDKCLRRDRNQRWSCDQLLQHPFVASASAPNMVGESSPRSVLDFASSNFEKDENSENSEASARERIGKLATEGRVIWESDGWVAIRSYAPESCDGGASTEDPESMRTEKETEGTSSAYSGLVLFDSFDSISNSNTATWQCGDCEGVKGLKWSNGALWCVWWADSCCRESSQKQGLCLLEEQIGYGHRIPLASLKMGIGQGTLALFLFRQEFDKTNQFDHLKLIFMRTTFQ</sequence>
<evidence type="ECO:0000256" key="5">
    <source>
        <dbReference type="PROSITE-ProRule" id="PRU10141"/>
    </source>
</evidence>
<dbReference type="PROSITE" id="PS50011">
    <property type="entry name" value="PROTEIN_KINASE_DOM"/>
    <property type="match status" value="1"/>
</dbReference>
<dbReference type="InterPro" id="IPR000719">
    <property type="entry name" value="Prot_kinase_dom"/>
</dbReference>
<dbReference type="InterPro" id="IPR011009">
    <property type="entry name" value="Kinase-like_dom_sf"/>
</dbReference>
<dbReference type="InterPro" id="IPR052751">
    <property type="entry name" value="Plant_MAPKKK"/>
</dbReference>
<evidence type="ECO:0000259" key="8">
    <source>
        <dbReference type="PROSITE" id="PS50011"/>
    </source>
</evidence>
<evidence type="ECO:0000256" key="7">
    <source>
        <dbReference type="SAM" id="MobiDB-lite"/>
    </source>
</evidence>
<evidence type="ECO:0000256" key="3">
    <source>
        <dbReference type="ARBA" id="ARBA00022777"/>
    </source>
</evidence>
<dbReference type="CDD" id="cd06606">
    <property type="entry name" value="STKc_MAPKKK"/>
    <property type="match status" value="1"/>
</dbReference>
<feature type="compositionally biased region" description="Basic and acidic residues" evidence="7">
    <location>
        <begin position="359"/>
        <end position="368"/>
    </location>
</feature>
<dbReference type="PROSITE" id="PS00107">
    <property type="entry name" value="PROTEIN_KINASE_ATP"/>
    <property type="match status" value="1"/>
</dbReference>
<dbReference type="SUPFAM" id="SSF56112">
    <property type="entry name" value="Protein kinase-like (PK-like)"/>
    <property type="match status" value="1"/>
</dbReference>
<dbReference type="Gene3D" id="1.10.510.10">
    <property type="entry name" value="Transferase(Phosphotransferase) domain 1"/>
    <property type="match status" value="1"/>
</dbReference>
<accession>A0ABR2SBG4</accession>
<name>A0ABR2SBG4_9ROSI</name>
<gene>
    <name evidence="9" type="ORF">V6N11_002645</name>
</gene>
<dbReference type="PANTHER" id="PTHR48011:SF7">
    <property type="entry name" value="F10K1.14 PROTEIN"/>
    <property type="match status" value="1"/>
</dbReference>
<feature type="binding site" evidence="5">
    <location>
        <position position="41"/>
    </location>
    <ligand>
        <name>ATP</name>
        <dbReference type="ChEBI" id="CHEBI:30616"/>
    </ligand>
</feature>
<feature type="domain" description="Protein kinase" evidence="8">
    <location>
        <begin position="12"/>
        <end position="280"/>
    </location>
</feature>
<evidence type="ECO:0000256" key="2">
    <source>
        <dbReference type="ARBA" id="ARBA00022741"/>
    </source>
</evidence>